<gene>
    <name evidence="2" type="ORF">F8388_008855</name>
</gene>
<evidence type="ECO:0000313" key="3">
    <source>
        <dbReference type="Proteomes" id="UP000525078"/>
    </source>
</evidence>
<dbReference type="InterPro" id="IPR026960">
    <property type="entry name" value="RVT-Znf"/>
</dbReference>
<dbReference type="PANTHER" id="PTHR33116">
    <property type="entry name" value="REVERSE TRANSCRIPTASE ZINC-BINDING DOMAIN-CONTAINING PROTEIN-RELATED-RELATED"/>
    <property type="match status" value="1"/>
</dbReference>
<sequence length="196" mass="22548">MRGKDDVDDGNEWITPKRKAIKQTEFKEAKEYANDSYSSNGYAALQAATNEEHALKVFRRYEVGDVTTEYREAKEAYCDNQAVNAGAIWDKLVVPKHRFIYWQIFNTHLLTRDHLQQIIVIPSNLCPVCDSALETHDHLFFTCTYAIQVFATVNKWMGSIQWPRSIAEMVLGCCNIKQNLTNRITNIVLAAALYFF</sequence>
<proteinExistence type="predicted"/>
<protein>
    <recommendedName>
        <fullName evidence="1">Reverse transcriptase zinc-binding domain-containing protein</fullName>
    </recommendedName>
</protein>
<organism evidence="2 3">
    <name type="scientific">Cannabis sativa</name>
    <name type="common">Hemp</name>
    <name type="synonym">Marijuana</name>
    <dbReference type="NCBI Taxonomy" id="3483"/>
    <lineage>
        <taxon>Eukaryota</taxon>
        <taxon>Viridiplantae</taxon>
        <taxon>Streptophyta</taxon>
        <taxon>Embryophyta</taxon>
        <taxon>Tracheophyta</taxon>
        <taxon>Spermatophyta</taxon>
        <taxon>Magnoliopsida</taxon>
        <taxon>eudicotyledons</taxon>
        <taxon>Gunneridae</taxon>
        <taxon>Pentapetalae</taxon>
        <taxon>rosids</taxon>
        <taxon>fabids</taxon>
        <taxon>Rosales</taxon>
        <taxon>Cannabaceae</taxon>
        <taxon>Cannabis</taxon>
    </lineage>
</organism>
<feature type="domain" description="Reverse transcriptase zinc-binding" evidence="1">
    <location>
        <begin position="80"/>
        <end position="149"/>
    </location>
</feature>
<evidence type="ECO:0000313" key="2">
    <source>
        <dbReference type="EMBL" id="KAF4387221.1"/>
    </source>
</evidence>
<evidence type="ECO:0000259" key="1">
    <source>
        <dbReference type="Pfam" id="PF13966"/>
    </source>
</evidence>
<dbReference type="EMBL" id="JAATIP010000040">
    <property type="protein sequence ID" value="KAF4387221.1"/>
    <property type="molecule type" value="Genomic_DNA"/>
</dbReference>
<dbReference type="Proteomes" id="UP000525078">
    <property type="component" value="Unassembled WGS sequence"/>
</dbReference>
<comment type="caution">
    <text evidence="2">The sequence shown here is derived from an EMBL/GenBank/DDBJ whole genome shotgun (WGS) entry which is preliminary data.</text>
</comment>
<dbReference type="PANTHER" id="PTHR33116:SF84">
    <property type="entry name" value="RNA-DIRECTED DNA POLYMERASE"/>
    <property type="match status" value="1"/>
</dbReference>
<dbReference type="AlphaFoldDB" id="A0A7J6GWR0"/>
<reference evidence="2 3" key="1">
    <citation type="journal article" date="2020" name="bioRxiv">
        <title>Sequence and annotation of 42 cannabis genomes reveals extensive copy number variation in cannabinoid synthesis and pathogen resistance genes.</title>
        <authorList>
            <person name="Mckernan K.J."/>
            <person name="Helbert Y."/>
            <person name="Kane L.T."/>
            <person name="Ebling H."/>
            <person name="Zhang L."/>
            <person name="Liu B."/>
            <person name="Eaton Z."/>
            <person name="Mclaughlin S."/>
            <person name="Kingan S."/>
            <person name="Baybayan P."/>
            <person name="Concepcion G."/>
            <person name="Jordan M."/>
            <person name="Riva A."/>
            <person name="Barbazuk W."/>
            <person name="Harkins T."/>
        </authorList>
    </citation>
    <scope>NUCLEOTIDE SEQUENCE [LARGE SCALE GENOMIC DNA]</scope>
    <source>
        <strain evidence="3">cv. Jamaican Lion 4</strain>
        <tissue evidence="2">Leaf</tissue>
    </source>
</reference>
<dbReference type="Pfam" id="PF13966">
    <property type="entry name" value="zf-RVT"/>
    <property type="match status" value="1"/>
</dbReference>
<accession>A0A7J6GWR0</accession>
<name>A0A7J6GWR0_CANSA</name>